<evidence type="ECO:0000256" key="7">
    <source>
        <dbReference type="ARBA" id="ARBA00023146"/>
    </source>
</evidence>
<reference evidence="14 15" key="1">
    <citation type="journal article" date="2016" name="Nat. Commun.">
        <title>Thousands of microbial genomes shed light on interconnected biogeochemical processes in an aquifer system.</title>
        <authorList>
            <person name="Anantharaman K."/>
            <person name="Brown C.T."/>
            <person name="Hug L.A."/>
            <person name="Sharon I."/>
            <person name="Castelle C.J."/>
            <person name="Probst A.J."/>
            <person name="Thomas B.C."/>
            <person name="Singh A."/>
            <person name="Wilkins M.J."/>
            <person name="Karaoz U."/>
            <person name="Brodie E.L."/>
            <person name="Williams K.H."/>
            <person name="Hubbard S.S."/>
            <person name="Banfield J.F."/>
        </authorList>
    </citation>
    <scope>NUCLEOTIDE SEQUENCE [LARGE SCALE GENOMIC DNA]</scope>
</reference>
<dbReference type="SUPFAM" id="SSF47323">
    <property type="entry name" value="Anticodon-binding domain of a subclass of class I aminoacyl-tRNA synthetases"/>
    <property type="match status" value="1"/>
</dbReference>
<evidence type="ECO:0000259" key="11">
    <source>
        <dbReference type="Pfam" id="PF00133"/>
    </source>
</evidence>
<accession>A0A1G1VB83</accession>
<comment type="caution">
    <text evidence="9">Lacks conserved residue(s) required for the propagation of feature annotation.</text>
</comment>
<dbReference type="NCBIfam" id="TIGR00396">
    <property type="entry name" value="leuS_bact"/>
    <property type="match status" value="1"/>
</dbReference>
<dbReference type="PANTHER" id="PTHR43740">
    <property type="entry name" value="LEUCYL-TRNA SYNTHETASE"/>
    <property type="match status" value="1"/>
</dbReference>
<feature type="domain" description="Methionyl/Valyl/Leucyl/Isoleucyl-tRNA synthetase anticodon-binding" evidence="12">
    <location>
        <begin position="703"/>
        <end position="814"/>
    </location>
</feature>
<comment type="subcellular location">
    <subcellularLocation>
        <location evidence="9">Cytoplasm</location>
    </subcellularLocation>
</comment>
<dbReference type="Gene3D" id="3.40.50.620">
    <property type="entry name" value="HUPs"/>
    <property type="match status" value="2"/>
</dbReference>
<proteinExistence type="inferred from homology"/>
<dbReference type="GO" id="GO:0004823">
    <property type="term" value="F:leucine-tRNA ligase activity"/>
    <property type="evidence" value="ECO:0007669"/>
    <property type="project" value="UniProtKB-UniRule"/>
</dbReference>
<keyword evidence="7 9" id="KW-0030">Aminoacyl-tRNA synthetase</keyword>
<keyword evidence="3 9" id="KW-0436">Ligase</keyword>
<dbReference type="PROSITE" id="PS00178">
    <property type="entry name" value="AA_TRNA_LIGASE_I"/>
    <property type="match status" value="1"/>
</dbReference>
<feature type="domain" description="Leucyl-tRNA synthetase editing" evidence="13">
    <location>
        <begin position="222"/>
        <end position="418"/>
    </location>
</feature>
<evidence type="ECO:0000256" key="5">
    <source>
        <dbReference type="ARBA" id="ARBA00022840"/>
    </source>
</evidence>
<dbReference type="GO" id="GO:0005524">
    <property type="term" value="F:ATP binding"/>
    <property type="evidence" value="ECO:0007669"/>
    <property type="project" value="UniProtKB-UniRule"/>
</dbReference>
<dbReference type="HAMAP" id="MF_00049_B">
    <property type="entry name" value="Leu_tRNA_synth_B"/>
    <property type="match status" value="1"/>
</dbReference>
<dbReference type="Pfam" id="PF00133">
    <property type="entry name" value="tRNA-synt_1"/>
    <property type="match status" value="2"/>
</dbReference>
<evidence type="ECO:0000256" key="2">
    <source>
        <dbReference type="ARBA" id="ARBA00022490"/>
    </source>
</evidence>
<dbReference type="Pfam" id="PF13603">
    <property type="entry name" value="tRNA-synt_1_2"/>
    <property type="match status" value="1"/>
</dbReference>
<dbReference type="Proteomes" id="UP000177685">
    <property type="component" value="Unassembled WGS sequence"/>
</dbReference>
<dbReference type="Pfam" id="PF08264">
    <property type="entry name" value="Anticodon_1"/>
    <property type="match status" value="1"/>
</dbReference>
<keyword evidence="4 9" id="KW-0547">Nucleotide-binding</keyword>
<evidence type="ECO:0000259" key="12">
    <source>
        <dbReference type="Pfam" id="PF08264"/>
    </source>
</evidence>
<dbReference type="FunFam" id="1.10.730.10:FF:000002">
    <property type="entry name" value="Leucine--tRNA ligase"/>
    <property type="match status" value="1"/>
</dbReference>
<dbReference type="InterPro" id="IPR009008">
    <property type="entry name" value="Val/Leu/Ile-tRNA-synth_edit"/>
</dbReference>
<name>A0A1G1VB83_9BACT</name>
<feature type="binding site" evidence="9">
    <location>
        <position position="631"/>
    </location>
    <ligand>
        <name>ATP</name>
        <dbReference type="ChEBI" id="CHEBI:30616"/>
    </ligand>
</feature>
<evidence type="ECO:0000313" key="14">
    <source>
        <dbReference type="EMBL" id="OGY12581.1"/>
    </source>
</evidence>
<evidence type="ECO:0000256" key="9">
    <source>
        <dbReference type="HAMAP-Rule" id="MF_00049"/>
    </source>
</evidence>
<dbReference type="InterPro" id="IPR001412">
    <property type="entry name" value="aa-tRNA-synth_I_CS"/>
</dbReference>
<evidence type="ECO:0000259" key="13">
    <source>
        <dbReference type="Pfam" id="PF13603"/>
    </source>
</evidence>
<keyword evidence="6 9" id="KW-0648">Protein biosynthesis</keyword>
<dbReference type="Gene3D" id="1.10.730.10">
    <property type="entry name" value="Isoleucyl-tRNA Synthetase, Domain 1"/>
    <property type="match status" value="1"/>
</dbReference>
<dbReference type="InterPro" id="IPR002300">
    <property type="entry name" value="aa-tRNA-synth_Ia"/>
</dbReference>
<evidence type="ECO:0000256" key="1">
    <source>
        <dbReference type="ARBA" id="ARBA00005594"/>
    </source>
</evidence>
<feature type="short sequence motif" description="'KMSKS' region" evidence="9">
    <location>
        <begin position="628"/>
        <end position="632"/>
    </location>
</feature>
<feature type="domain" description="Aminoacyl-tRNA synthetase class Ia" evidence="11">
    <location>
        <begin position="571"/>
        <end position="660"/>
    </location>
</feature>
<dbReference type="SUPFAM" id="SSF52374">
    <property type="entry name" value="Nucleotidylyl transferase"/>
    <property type="match status" value="1"/>
</dbReference>
<keyword evidence="5 9" id="KW-0067">ATP-binding</keyword>
<dbReference type="SUPFAM" id="SSF50677">
    <property type="entry name" value="ValRS/IleRS/LeuRS editing domain"/>
    <property type="match status" value="1"/>
</dbReference>
<comment type="catalytic activity">
    <reaction evidence="8 9">
        <text>tRNA(Leu) + L-leucine + ATP = L-leucyl-tRNA(Leu) + AMP + diphosphate</text>
        <dbReference type="Rhea" id="RHEA:11688"/>
        <dbReference type="Rhea" id="RHEA-COMP:9613"/>
        <dbReference type="Rhea" id="RHEA-COMP:9622"/>
        <dbReference type="ChEBI" id="CHEBI:30616"/>
        <dbReference type="ChEBI" id="CHEBI:33019"/>
        <dbReference type="ChEBI" id="CHEBI:57427"/>
        <dbReference type="ChEBI" id="CHEBI:78442"/>
        <dbReference type="ChEBI" id="CHEBI:78494"/>
        <dbReference type="ChEBI" id="CHEBI:456215"/>
        <dbReference type="EC" id="6.1.1.4"/>
    </reaction>
</comment>
<dbReference type="InterPro" id="IPR013155">
    <property type="entry name" value="M/V/L/I-tRNA-synth_anticd-bd"/>
</dbReference>
<organism evidence="14 15">
    <name type="scientific">Candidatus Blackburnbacteria bacterium RIFCSPLOWO2_01_FULL_41_27</name>
    <dbReference type="NCBI Taxonomy" id="1797520"/>
    <lineage>
        <taxon>Bacteria</taxon>
        <taxon>Candidatus Blackburniibacteriota</taxon>
    </lineage>
</organism>
<dbReference type="GO" id="GO:0006429">
    <property type="term" value="P:leucyl-tRNA aminoacylation"/>
    <property type="evidence" value="ECO:0007669"/>
    <property type="project" value="UniProtKB-UniRule"/>
</dbReference>
<gene>
    <name evidence="9" type="primary">leuS</name>
    <name evidence="14" type="ORF">A3A58_02370</name>
</gene>
<dbReference type="CDD" id="cd07958">
    <property type="entry name" value="Anticodon_Ia_Leu_BEm"/>
    <property type="match status" value="1"/>
</dbReference>
<feature type="domain" description="Aminoacyl-tRNA synthetase class Ia" evidence="11">
    <location>
        <begin position="14"/>
        <end position="219"/>
    </location>
</feature>
<dbReference type="AlphaFoldDB" id="A0A1G1VB83"/>
<dbReference type="EC" id="6.1.1.4" evidence="9"/>
<sequence length="855" mass="98411">MSKTDYNPAVIEAKWQSVWQKQKLFSPDLGKSKKPYYNLMMFPYPSAEGLHAGNMYAFTGADIWGRYQRMRGNDVFEPMGLDGFGIHSENYAIKINEHPTEVSKRTEERFYTQLQATGNAFDWTRTLETYDPDYYRWTQWIFIQMFKHGLAYRKKAKVNWCPSCLTVLADEQVISGECERCKSVVEQRDLEQWFFKITDYADRLLNNLEKINWTEKIKIAQRNWIGRSYGAEVKFKVVSREAKQPTTDTLTCFTTRPDTLYGTTFMVIAPDSPLVVTLTAEAQKEVVSDYIKEQQNISAQNLGSQGETLRSQNQNKTGVFTGACVVNPANNKDIPVYISNYVVSGYGSEAVMGVPAHDQRDFEMARKYNLDIVSTIKPEKEADQDLQEAYVGEGTIINSGDWNGLSWPRDREKILSSLEENGWGKKMTTYHLRDWLISRQRYWGPPIPMIYCQACADRGDSGIKNSAEWNSAGWFPVPEDQLPVKLPYVENYRPTGTGKSPLSQDEKFINVKCPKCGEEARRETDVSDTFLDSAWYYLRYPSVGNQKSKIKNQNEMENAKMEKLPWDPEITRRWLPVDMYIGGAEHSVLHLMYSRFVTMALHDWGYLDFEEPFTRFFAHGLLIREGAKMSKSKGNVIVPDAYIKKYGADTLRLYLMFLAPFNQGGDFRDTGMEGMFKFVRRVWNLAQTHPVTRSSHPSEERLIHKAIKRVTEDLEGLHYNRAISGIMEYVNELEQRTKNKEQISREAGETLLKLFAPFAPHMTEELWHRLGNKNSIHFAPWPVYNEALVKDDLIQIPIQVNGKYRGVVVVSADEANNQKTVEERARSLESAAKYLTNEPKKVIFVPGKTINFVVT</sequence>
<dbReference type="InterPro" id="IPR009080">
    <property type="entry name" value="tRNAsynth_Ia_anticodon-bd"/>
</dbReference>
<evidence type="ECO:0000256" key="8">
    <source>
        <dbReference type="ARBA" id="ARBA00047469"/>
    </source>
</evidence>
<comment type="caution">
    <text evidence="14">The sequence shown here is derived from an EMBL/GenBank/DDBJ whole genome shotgun (WGS) entry which is preliminary data.</text>
</comment>
<dbReference type="EMBL" id="MHCD01000051">
    <property type="protein sequence ID" value="OGY12581.1"/>
    <property type="molecule type" value="Genomic_DNA"/>
</dbReference>
<evidence type="ECO:0000256" key="10">
    <source>
        <dbReference type="RuleBase" id="RU363035"/>
    </source>
</evidence>
<dbReference type="InterPro" id="IPR002302">
    <property type="entry name" value="Leu-tRNA-ligase"/>
</dbReference>
<dbReference type="InterPro" id="IPR025709">
    <property type="entry name" value="Leu_tRNA-synth_edit"/>
</dbReference>
<dbReference type="GO" id="GO:0005829">
    <property type="term" value="C:cytosol"/>
    <property type="evidence" value="ECO:0007669"/>
    <property type="project" value="TreeGrafter"/>
</dbReference>
<dbReference type="PANTHER" id="PTHR43740:SF2">
    <property type="entry name" value="LEUCINE--TRNA LIGASE, MITOCHONDRIAL"/>
    <property type="match status" value="1"/>
</dbReference>
<comment type="similarity">
    <text evidence="1 9 10">Belongs to the class-I aminoacyl-tRNA synthetase family.</text>
</comment>
<dbReference type="InterPro" id="IPR014729">
    <property type="entry name" value="Rossmann-like_a/b/a_fold"/>
</dbReference>
<evidence type="ECO:0000313" key="15">
    <source>
        <dbReference type="Proteomes" id="UP000177685"/>
    </source>
</evidence>
<evidence type="ECO:0000256" key="3">
    <source>
        <dbReference type="ARBA" id="ARBA00022598"/>
    </source>
</evidence>
<dbReference type="PRINTS" id="PR00985">
    <property type="entry name" value="TRNASYNTHLEU"/>
</dbReference>
<keyword evidence="2 9" id="KW-0963">Cytoplasm</keyword>
<protein>
    <recommendedName>
        <fullName evidence="9">Leucine--tRNA ligase</fullName>
        <ecNumber evidence="9">6.1.1.4</ecNumber>
    </recommendedName>
    <alternativeName>
        <fullName evidence="9">Leucyl-tRNA synthetase</fullName>
        <shortName evidence="9">LeuRS</shortName>
    </alternativeName>
</protein>
<evidence type="ECO:0000256" key="4">
    <source>
        <dbReference type="ARBA" id="ARBA00022741"/>
    </source>
</evidence>
<evidence type="ECO:0000256" key="6">
    <source>
        <dbReference type="ARBA" id="ARBA00022917"/>
    </source>
</evidence>
<dbReference type="GO" id="GO:0002161">
    <property type="term" value="F:aminoacyl-tRNA deacylase activity"/>
    <property type="evidence" value="ECO:0007669"/>
    <property type="project" value="InterPro"/>
</dbReference>